<dbReference type="OrthoDB" id="418484at2759"/>
<evidence type="ECO:0000256" key="19">
    <source>
        <dbReference type="ARBA" id="ARBA00033667"/>
    </source>
</evidence>
<proteinExistence type="inferred from homology"/>
<evidence type="ECO:0000256" key="12">
    <source>
        <dbReference type="ARBA" id="ARBA00022860"/>
    </source>
</evidence>
<keyword evidence="15" id="KW-0406">Ion transport</keyword>
<keyword evidence="5" id="KW-1003">Cell membrane</keyword>
<evidence type="ECO:0000256" key="4">
    <source>
        <dbReference type="ARBA" id="ARBA00022449"/>
    </source>
</evidence>
<dbReference type="SUPFAM" id="SSF141072">
    <property type="entry name" value="CalX-like"/>
    <property type="match status" value="2"/>
</dbReference>
<comment type="catalytic activity">
    <reaction evidence="19">
        <text>Ca(2+)(in) + 3 Na(+)(out) = Ca(2+)(out) + 3 Na(+)(in)</text>
        <dbReference type="Rhea" id="RHEA:69955"/>
        <dbReference type="ChEBI" id="CHEBI:29101"/>
        <dbReference type="ChEBI" id="CHEBI:29108"/>
    </reaction>
</comment>
<keyword evidence="18" id="KW-0739">Sodium transport</keyword>
<dbReference type="InterPro" id="IPR004836">
    <property type="entry name" value="Na_Ca_Ex"/>
</dbReference>
<dbReference type="InterPro" id="IPR038081">
    <property type="entry name" value="CalX-like_sf"/>
</dbReference>
<dbReference type="GO" id="GO:0046872">
    <property type="term" value="F:metal ion binding"/>
    <property type="evidence" value="ECO:0007669"/>
    <property type="project" value="UniProtKB-KW"/>
</dbReference>
<evidence type="ECO:0000259" key="21">
    <source>
        <dbReference type="SMART" id="SM00237"/>
    </source>
</evidence>
<sequence>MLTFKPGEEEQEIEIAIVDNDIYEDDEQFMVRLSQVRAHSPSQFTPIPVRLGAASTATVLIVDDDHAGAFGFTSEKFKVVESAGEFVAEVVRTRGARGEVSIPYKTVDGQAKAGDDYEHCEGTLRFSDEQIKAEIRIPIVNDDEYEKNEDFFIELGEPIWHRDMSDTDEGIKGRPVLSLSRCKVVITEDKEFKSFVDRMLTNANTSIMVGTSSWKQQFNEAITVEEDEDGNITTKEKIMHYVSLPWKLLFALIPPTDYYNGWLCFVVAIVMIGLLTAIIGDLASHFGCTVGMKDTVTAISLVAMGTSVPDTFASKTAAIQDKWADSSIGNVTGSNAVNVFLGIGIAWAIAACVHAWNGTQFVYVFHLSLIR</sequence>
<evidence type="ECO:0000313" key="23">
    <source>
        <dbReference type="Proteomes" id="UP000252519"/>
    </source>
</evidence>
<comment type="subcellular location">
    <subcellularLocation>
        <location evidence="1">Cell membrane</location>
        <topology evidence="1">Multi-pass membrane protein</topology>
    </subcellularLocation>
</comment>
<keyword evidence="3" id="KW-0813">Transport</keyword>
<keyword evidence="16 20" id="KW-0472">Membrane</keyword>
<dbReference type="GO" id="GO:0098794">
    <property type="term" value="C:postsynapse"/>
    <property type="evidence" value="ECO:0007669"/>
    <property type="project" value="TreeGrafter"/>
</dbReference>
<dbReference type="GO" id="GO:0005432">
    <property type="term" value="F:calcium:sodium antiporter activity"/>
    <property type="evidence" value="ECO:0007669"/>
    <property type="project" value="InterPro"/>
</dbReference>
<protein>
    <submittedName>
        <fullName evidence="22">Calx-beta domain protein</fullName>
    </submittedName>
</protein>
<dbReference type="Gene3D" id="1.20.1420.30">
    <property type="entry name" value="NCX, central ion-binding region"/>
    <property type="match status" value="1"/>
</dbReference>
<evidence type="ECO:0000256" key="13">
    <source>
        <dbReference type="ARBA" id="ARBA00022989"/>
    </source>
</evidence>
<dbReference type="GO" id="GO:0007154">
    <property type="term" value="P:cell communication"/>
    <property type="evidence" value="ECO:0007669"/>
    <property type="project" value="InterPro"/>
</dbReference>
<dbReference type="InterPro" id="IPR044880">
    <property type="entry name" value="NCX_ion-bd_dom_sf"/>
</dbReference>
<dbReference type="Gene3D" id="2.60.40.2030">
    <property type="match status" value="2"/>
</dbReference>
<keyword evidence="4" id="KW-0050">Antiport</keyword>
<keyword evidence="14" id="KW-0915">Sodium</keyword>
<keyword evidence="23" id="KW-1185">Reference proteome</keyword>
<dbReference type="InterPro" id="IPR003644">
    <property type="entry name" value="Calx_beta"/>
</dbReference>
<keyword evidence="6" id="KW-0109">Calcium transport</keyword>
<evidence type="ECO:0000256" key="5">
    <source>
        <dbReference type="ARBA" id="ARBA00022475"/>
    </source>
</evidence>
<dbReference type="AlphaFoldDB" id="A0A368F7K9"/>
<keyword evidence="12" id="KW-0112">Calmodulin-binding</keyword>
<comment type="caution">
    <text evidence="22">The sequence shown here is derived from an EMBL/GenBank/DDBJ whole genome shotgun (WGS) entry which is preliminary data.</text>
</comment>
<dbReference type="InterPro" id="IPR051171">
    <property type="entry name" value="CaCA"/>
</dbReference>
<keyword evidence="8" id="KW-0479">Metal-binding</keyword>
<dbReference type="GO" id="GO:0098703">
    <property type="term" value="P:calcium ion import across plasma membrane"/>
    <property type="evidence" value="ECO:0007669"/>
    <property type="project" value="TreeGrafter"/>
</dbReference>
<evidence type="ECO:0000256" key="3">
    <source>
        <dbReference type="ARBA" id="ARBA00022448"/>
    </source>
</evidence>
<evidence type="ECO:0000256" key="20">
    <source>
        <dbReference type="SAM" id="Phobius"/>
    </source>
</evidence>
<dbReference type="PANTHER" id="PTHR11878">
    <property type="entry name" value="SODIUM/CALCIUM EXCHANGER"/>
    <property type="match status" value="1"/>
</dbReference>
<dbReference type="Pfam" id="PF01699">
    <property type="entry name" value="Na_Ca_ex"/>
    <property type="match status" value="1"/>
</dbReference>
<evidence type="ECO:0000256" key="16">
    <source>
        <dbReference type="ARBA" id="ARBA00023136"/>
    </source>
</evidence>
<keyword evidence="13 20" id="KW-1133">Transmembrane helix</keyword>
<dbReference type="GO" id="GO:0042383">
    <property type="term" value="C:sarcolemma"/>
    <property type="evidence" value="ECO:0007669"/>
    <property type="project" value="TreeGrafter"/>
</dbReference>
<evidence type="ECO:0000256" key="8">
    <source>
        <dbReference type="ARBA" id="ARBA00022723"/>
    </source>
</evidence>
<keyword evidence="17" id="KW-0325">Glycoprotein</keyword>
<dbReference type="Proteomes" id="UP000252519">
    <property type="component" value="Unassembled WGS sequence"/>
</dbReference>
<evidence type="ECO:0000256" key="7">
    <source>
        <dbReference type="ARBA" id="ARBA00022692"/>
    </source>
</evidence>
<evidence type="ECO:0000256" key="17">
    <source>
        <dbReference type="ARBA" id="ARBA00023180"/>
    </source>
</evidence>
<evidence type="ECO:0000313" key="22">
    <source>
        <dbReference type="EMBL" id="RCN28042.1"/>
    </source>
</evidence>
<name>A0A368F7K9_ANCCA</name>
<keyword evidence="10" id="KW-0677">Repeat</keyword>
<evidence type="ECO:0000256" key="11">
    <source>
        <dbReference type="ARBA" id="ARBA00022837"/>
    </source>
</evidence>
<evidence type="ECO:0000256" key="9">
    <source>
        <dbReference type="ARBA" id="ARBA00022729"/>
    </source>
</evidence>
<accession>A0A368F7K9</accession>
<dbReference type="EMBL" id="JOJR01003118">
    <property type="protein sequence ID" value="RCN28042.1"/>
    <property type="molecule type" value="Genomic_DNA"/>
</dbReference>
<dbReference type="InterPro" id="IPR004837">
    <property type="entry name" value="NaCa_Exmemb"/>
</dbReference>
<evidence type="ECO:0000256" key="18">
    <source>
        <dbReference type="ARBA" id="ARBA00023201"/>
    </source>
</evidence>
<evidence type="ECO:0000256" key="1">
    <source>
        <dbReference type="ARBA" id="ARBA00004651"/>
    </source>
</evidence>
<feature type="domain" description="Calx-beta" evidence="21">
    <location>
        <begin position="57"/>
        <end position="156"/>
    </location>
</feature>
<dbReference type="STRING" id="29170.A0A368F7K9"/>
<reference evidence="22 23" key="1">
    <citation type="submission" date="2014-10" db="EMBL/GenBank/DDBJ databases">
        <title>Draft genome of the hookworm Ancylostoma caninum.</title>
        <authorList>
            <person name="Mitreva M."/>
        </authorList>
    </citation>
    <scope>NUCLEOTIDE SEQUENCE [LARGE SCALE GENOMIC DNA]</scope>
    <source>
        <strain evidence="22 23">Baltimore</strain>
    </source>
</reference>
<dbReference type="SMART" id="SM00237">
    <property type="entry name" value="Calx_beta"/>
    <property type="match status" value="1"/>
</dbReference>
<dbReference type="GO" id="GO:0005516">
    <property type="term" value="F:calmodulin binding"/>
    <property type="evidence" value="ECO:0007669"/>
    <property type="project" value="UniProtKB-KW"/>
</dbReference>
<evidence type="ECO:0000256" key="6">
    <source>
        <dbReference type="ARBA" id="ARBA00022568"/>
    </source>
</evidence>
<dbReference type="PRINTS" id="PR01259">
    <property type="entry name" value="NACAEXCHNGR"/>
</dbReference>
<dbReference type="GO" id="GO:0030424">
    <property type="term" value="C:axon"/>
    <property type="evidence" value="ECO:0007669"/>
    <property type="project" value="TreeGrafter"/>
</dbReference>
<dbReference type="Pfam" id="PF03160">
    <property type="entry name" value="Calx-beta"/>
    <property type="match status" value="1"/>
</dbReference>
<feature type="transmembrane region" description="Helical" evidence="20">
    <location>
        <begin position="336"/>
        <end position="356"/>
    </location>
</feature>
<evidence type="ECO:0000256" key="14">
    <source>
        <dbReference type="ARBA" id="ARBA00023053"/>
    </source>
</evidence>
<evidence type="ECO:0000256" key="2">
    <source>
        <dbReference type="ARBA" id="ARBA00007489"/>
    </source>
</evidence>
<comment type="similarity">
    <text evidence="2">Belongs to the Ca(2+):cation antiporter (CaCA) (TC 2.A.19) family. SLC8 subfamily.</text>
</comment>
<keyword evidence="11" id="KW-0106">Calcium</keyword>
<keyword evidence="7 20" id="KW-0812">Transmembrane</keyword>
<organism evidence="22 23">
    <name type="scientific">Ancylostoma caninum</name>
    <name type="common">Dog hookworm</name>
    <dbReference type="NCBI Taxonomy" id="29170"/>
    <lineage>
        <taxon>Eukaryota</taxon>
        <taxon>Metazoa</taxon>
        <taxon>Ecdysozoa</taxon>
        <taxon>Nematoda</taxon>
        <taxon>Chromadorea</taxon>
        <taxon>Rhabditida</taxon>
        <taxon>Rhabditina</taxon>
        <taxon>Rhabditomorpha</taxon>
        <taxon>Strongyloidea</taxon>
        <taxon>Ancylostomatidae</taxon>
        <taxon>Ancylostomatinae</taxon>
        <taxon>Ancylostoma</taxon>
    </lineage>
</organism>
<keyword evidence="9" id="KW-0732">Signal</keyword>
<gene>
    <name evidence="22" type="ORF">ANCCAN_26219</name>
</gene>
<evidence type="ECO:0000256" key="10">
    <source>
        <dbReference type="ARBA" id="ARBA00022737"/>
    </source>
</evidence>
<feature type="transmembrane region" description="Helical" evidence="20">
    <location>
        <begin position="259"/>
        <end position="283"/>
    </location>
</feature>
<evidence type="ECO:0000256" key="15">
    <source>
        <dbReference type="ARBA" id="ARBA00023065"/>
    </source>
</evidence>
<dbReference type="PANTHER" id="PTHR11878:SF75">
    <property type="entry name" value="CALX-BETA DOMAIN-CONTAINING PROTEIN"/>
    <property type="match status" value="1"/>
</dbReference>